<keyword evidence="1" id="KW-0732">Signal</keyword>
<dbReference type="OrthoDB" id="244732at2"/>
<dbReference type="SUPFAM" id="SSF50998">
    <property type="entry name" value="Quinoprotein alcohol dehydrogenase-like"/>
    <property type="match status" value="1"/>
</dbReference>
<evidence type="ECO:0000313" key="4">
    <source>
        <dbReference type="Proteomes" id="UP000317648"/>
    </source>
</evidence>
<feature type="domain" description="Pyrrolo-quinoline quinone repeat" evidence="2">
    <location>
        <begin position="211"/>
        <end position="438"/>
    </location>
</feature>
<dbReference type="EC" id="2.7.11.1" evidence="3"/>
<dbReference type="InterPro" id="IPR002372">
    <property type="entry name" value="PQQ_rpt_dom"/>
</dbReference>
<sequence length="439" mass="48456" precursor="true">MNNLLARLVLLLAAFAPSLAFADDAAWPQFRGPDGQGRAEATNLPLTWSETENVVWKTPLEAQGWSSPVIEGNEIWMTAATPILATEEEKKQRLASNTGNQPLLVAKELRMRAVCVDRTTGKILHDAPLMTQGEPDPVHTLNSFASPTPVIENGRLYCHFGTNGTACLDTQSLEVVWTNRELQINHENGPGSSPVLHGDLLYIHFDGSDQQYVVALDKRTGEVVWKTDRSGKMDENPQLKKAYGTPLVVAIDGQEQLISPGSDWLYSYDLKSGRELWKLNYGVLGFSIVPRPVTGHGMIYMCTSFMKSELLAVQYADVAEPKIAWRFNRQAPQQPSPLLVGDELYLAGDRGVATCLDAKTGEVLWSQRLGGNYSASPLFADGKIYFSSREGVTTVIQPGRTYQELAVNKLDGQIMASLAAVDQALYIRTDKALYRIEKK</sequence>
<dbReference type="InterPro" id="IPR018391">
    <property type="entry name" value="PQQ_b-propeller_rpt"/>
</dbReference>
<evidence type="ECO:0000259" key="2">
    <source>
        <dbReference type="Pfam" id="PF13360"/>
    </source>
</evidence>
<dbReference type="SMART" id="SM00564">
    <property type="entry name" value="PQQ"/>
    <property type="match status" value="4"/>
</dbReference>
<dbReference type="InterPro" id="IPR011047">
    <property type="entry name" value="Quinoprotein_ADH-like_sf"/>
</dbReference>
<protein>
    <submittedName>
        <fullName evidence="3">Serine/threonine-protein kinase AfsK</fullName>
        <ecNumber evidence="3">2.7.11.1</ecNumber>
    </submittedName>
</protein>
<keyword evidence="3" id="KW-0808">Transferase</keyword>
<feature type="chain" id="PRO_5022190256" evidence="1">
    <location>
        <begin position="23"/>
        <end position="439"/>
    </location>
</feature>
<name>A0A518E1I1_9BACT</name>
<keyword evidence="4" id="KW-1185">Reference proteome</keyword>
<organism evidence="3 4">
    <name type="scientific">Lignipirellula cremea</name>
    <dbReference type="NCBI Taxonomy" id="2528010"/>
    <lineage>
        <taxon>Bacteria</taxon>
        <taxon>Pseudomonadati</taxon>
        <taxon>Planctomycetota</taxon>
        <taxon>Planctomycetia</taxon>
        <taxon>Pirellulales</taxon>
        <taxon>Pirellulaceae</taxon>
        <taxon>Lignipirellula</taxon>
    </lineage>
</organism>
<dbReference type="EMBL" id="CP036433">
    <property type="protein sequence ID" value="QDU97934.1"/>
    <property type="molecule type" value="Genomic_DNA"/>
</dbReference>
<feature type="signal peptide" evidence="1">
    <location>
        <begin position="1"/>
        <end position="22"/>
    </location>
</feature>
<dbReference type="Proteomes" id="UP000317648">
    <property type="component" value="Chromosome"/>
</dbReference>
<dbReference type="KEGG" id="lcre:Pla8534_57930"/>
<keyword evidence="3" id="KW-0418">Kinase</keyword>
<dbReference type="InterPro" id="IPR015943">
    <property type="entry name" value="WD40/YVTN_repeat-like_dom_sf"/>
</dbReference>
<dbReference type="Gene3D" id="2.130.10.10">
    <property type="entry name" value="YVTN repeat-like/Quinoprotein amine dehydrogenase"/>
    <property type="match status" value="2"/>
</dbReference>
<dbReference type="RefSeq" id="WP_145056745.1">
    <property type="nucleotide sequence ID" value="NZ_CP036433.1"/>
</dbReference>
<dbReference type="AlphaFoldDB" id="A0A518E1I1"/>
<dbReference type="PANTHER" id="PTHR34512">
    <property type="entry name" value="CELL SURFACE PROTEIN"/>
    <property type="match status" value="1"/>
</dbReference>
<reference evidence="3 4" key="1">
    <citation type="submission" date="2019-02" db="EMBL/GenBank/DDBJ databases">
        <title>Deep-cultivation of Planctomycetes and their phenomic and genomic characterization uncovers novel biology.</title>
        <authorList>
            <person name="Wiegand S."/>
            <person name="Jogler M."/>
            <person name="Boedeker C."/>
            <person name="Pinto D."/>
            <person name="Vollmers J."/>
            <person name="Rivas-Marin E."/>
            <person name="Kohn T."/>
            <person name="Peeters S.H."/>
            <person name="Heuer A."/>
            <person name="Rast P."/>
            <person name="Oberbeckmann S."/>
            <person name="Bunk B."/>
            <person name="Jeske O."/>
            <person name="Meyerdierks A."/>
            <person name="Storesund J.E."/>
            <person name="Kallscheuer N."/>
            <person name="Luecker S."/>
            <person name="Lage O.M."/>
            <person name="Pohl T."/>
            <person name="Merkel B.J."/>
            <person name="Hornburger P."/>
            <person name="Mueller R.-W."/>
            <person name="Bruemmer F."/>
            <person name="Labrenz M."/>
            <person name="Spormann A.M."/>
            <person name="Op den Camp H."/>
            <person name="Overmann J."/>
            <person name="Amann R."/>
            <person name="Jetten M.S.M."/>
            <person name="Mascher T."/>
            <person name="Medema M.H."/>
            <person name="Devos D.P."/>
            <person name="Kaster A.-K."/>
            <person name="Ovreas L."/>
            <person name="Rohde M."/>
            <person name="Galperin M.Y."/>
            <person name="Jogler C."/>
        </authorList>
    </citation>
    <scope>NUCLEOTIDE SEQUENCE [LARGE SCALE GENOMIC DNA]</scope>
    <source>
        <strain evidence="3 4">Pla85_3_4</strain>
    </source>
</reference>
<evidence type="ECO:0000313" key="3">
    <source>
        <dbReference type="EMBL" id="QDU97934.1"/>
    </source>
</evidence>
<accession>A0A518E1I1</accession>
<dbReference type="GO" id="GO:0004674">
    <property type="term" value="F:protein serine/threonine kinase activity"/>
    <property type="evidence" value="ECO:0007669"/>
    <property type="project" value="UniProtKB-EC"/>
</dbReference>
<evidence type="ECO:0000256" key="1">
    <source>
        <dbReference type="SAM" id="SignalP"/>
    </source>
</evidence>
<proteinExistence type="predicted"/>
<gene>
    <name evidence="3" type="primary">afsK_9</name>
    <name evidence="3" type="ORF">Pla8534_57930</name>
</gene>
<dbReference type="PANTHER" id="PTHR34512:SF30">
    <property type="entry name" value="OUTER MEMBRANE PROTEIN ASSEMBLY FACTOR BAMB"/>
    <property type="match status" value="1"/>
</dbReference>
<dbReference type="Pfam" id="PF13360">
    <property type="entry name" value="PQQ_2"/>
    <property type="match status" value="1"/>
</dbReference>